<reference evidence="2" key="4">
    <citation type="submission" date="2024-10" db="EMBL/GenBank/DDBJ databases">
        <authorList>
            <person name="Bergman P."/>
            <person name="Andersson A.F."/>
            <person name="Zangenah S."/>
            <person name="Abbasi N."/>
        </authorList>
    </citation>
    <scope>NUCLEOTIDE SEQUENCE</scope>
    <source>
        <strain evidence="2">W5</strain>
    </source>
</reference>
<evidence type="ECO:0000313" key="1">
    <source>
        <dbReference type="EMBL" id="ATA89240.1"/>
    </source>
</evidence>
<evidence type="ECO:0000313" key="4">
    <source>
        <dbReference type="Proteomes" id="UP001622370"/>
    </source>
</evidence>
<dbReference type="OrthoDB" id="1150944at2"/>
<dbReference type="EMBL" id="JBJGWJ010000003">
    <property type="protein sequence ID" value="MFK8293357.1"/>
    <property type="molecule type" value="Genomic_DNA"/>
</dbReference>
<dbReference type="Proteomes" id="UP001622370">
    <property type="component" value="Unassembled WGS sequence"/>
</dbReference>
<reference evidence="2 4" key="1">
    <citation type="journal article" date="2016" name="Sci. Rep.">
        <title>Whole genome sequencing identifies a novel species of the genus Capnocytophaga isolated from dog and cat bite wounds in humans.</title>
        <authorList>
            <person name="Zangenah S."/>
            <person name="Abbasi N."/>
            <person name="Andersson A.F."/>
            <person name="Bergman P."/>
        </authorList>
    </citation>
    <scope>NUCLEOTIDE SEQUENCE [LARGE SCALE GENOMIC DNA]</scope>
    <source>
        <strain evidence="2 4">W5</strain>
    </source>
</reference>
<evidence type="ECO:0000313" key="2">
    <source>
        <dbReference type="EMBL" id="MFK8293357.1"/>
    </source>
</evidence>
<dbReference type="PROSITE" id="PS51257">
    <property type="entry name" value="PROKAR_LIPOPROTEIN"/>
    <property type="match status" value="1"/>
</dbReference>
<evidence type="ECO:0000313" key="3">
    <source>
        <dbReference type="Proteomes" id="UP000217348"/>
    </source>
</evidence>
<protein>
    <submittedName>
        <fullName evidence="1">Uncharacterized protein</fullName>
    </submittedName>
</protein>
<sequence length="208" mass="24325">MRKLNYIFGFLIVSAISLLSCKKDDNSEEVPQLEPPYIRMKVDGKWWNANDKLEDFTVYPAAESQAKYPWEMGVKGVNKETWEDDLYEFRIRFPFKEKPQVGKTYTFQVTNQSELNFDLRFFDRPIGRNISGYYRYSSHFAVYINGRFNKVESHPFTVTITELKQMQAAPDGYAEYLVSGTFSGKMIHKESKKVIEITDGEFKSVIKK</sequence>
<dbReference type="RefSeq" id="WP_095895682.1">
    <property type="nucleotide sequence ID" value="NZ_BOPJ01000003.1"/>
</dbReference>
<dbReference type="AlphaFoldDB" id="A0A250FVU1"/>
<keyword evidence="4" id="KW-1185">Reference proteome</keyword>
<proteinExistence type="predicted"/>
<reference evidence="3" key="3">
    <citation type="submission" date="2017-06" db="EMBL/GenBank/DDBJ databases">
        <title>Capnocytophaga spp. assemblies.</title>
        <authorList>
            <person name="Gulvik C.A."/>
        </authorList>
    </citation>
    <scope>NUCLEOTIDE SEQUENCE [LARGE SCALE GENOMIC DNA]</scope>
    <source>
        <strain evidence="3">H2177</strain>
    </source>
</reference>
<organism evidence="1 3">
    <name type="scientific">Capnocytophaga stomatis</name>
    <dbReference type="NCBI Taxonomy" id="1848904"/>
    <lineage>
        <taxon>Bacteria</taxon>
        <taxon>Pseudomonadati</taxon>
        <taxon>Bacteroidota</taxon>
        <taxon>Flavobacteriia</taxon>
        <taxon>Flavobacteriales</taxon>
        <taxon>Flavobacteriaceae</taxon>
        <taxon>Capnocytophaga</taxon>
    </lineage>
</organism>
<accession>A0A250FVU1</accession>
<gene>
    <name evidence="2" type="ORF">ACI76L_06145</name>
    <name evidence="1" type="ORF">CGC58_05580</name>
</gene>
<dbReference type="EMBL" id="CP022387">
    <property type="protein sequence ID" value="ATA89240.1"/>
    <property type="molecule type" value="Genomic_DNA"/>
</dbReference>
<reference evidence="1" key="2">
    <citation type="journal article" date="2017" name="Genome Announc.">
        <title>Twelve Complete Reference Genomes of Clinical Isolates in the Capnocytophaga Genus.</title>
        <authorList>
            <person name="Villarma A."/>
            <person name="Gulvik C.A."/>
            <person name="Rowe L.A."/>
            <person name="Sheth M."/>
            <person name="Juieng P."/>
            <person name="Nicholson A.C."/>
            <person name="Loparev V.N."/>
            <person name="McQuiston J.R."/>
        </authorList>
    </citation>
    <scope>NUCLEOTIDE SEQUENCE</scope>
    <source>
        <strain evidence="1">H2177</strain>
    </source>
</reference>
<dbReference type="KEGG" id="csto:CGC58_05580"/>
<name>A0A250FVU1_9FLAO</name>
<dbReference type="Proteomes" id="UP000217348">
    <property type="component" value="Chromosome"/>
</dbReference>